<evidence type="ECO:0000256" key="1">
    <source>
        <dbReference type="ARBA" id="ARBA00005531"/>
    </source>
</evidence>
<accession>A0A8T2Z5F3</accession>
<comment type="caution">
    <text evidence="5">The sequence shown here is derived from an EMBL/GenBank/DDBJ whole genome shotgun (WGS) entry which is preliminary data.</text>
</comment>
<sequence>MPMPEDLARRVLTTLRLSKALAENNPGARVLIVCSENLAVSFRGPLETPLDILVSFAISSDGAAAVIVGADPDTAIECPLFQLVSAEQCIVNDGIVGHTREIGMAYYLHQNVPNTVAKGAVECLEETFSTRYGIKDWNSLFYSVHPGGPGVLNKFEQ</sequence>
<dbReference type="SUPFAM" id="SSF53901">
    <property type="entry name" value="Thiolase-like"/>
    <property type="match status" value="2"/>
</dbReference>
<dbReference type="GO" id="GO:0016747">
    <property type="term" value="F:acyltransferase activity, transferring groups other than amino-acyl groups"/>
    <property type="evidence" value="ECO:0007669"/>
    <property type="project" value="InterPro"/>
</dbReference>
<dbReference type="InterPro" id="IPR011141">
    <property type="entry name" value="Polyketide_synthase_type-III"/>
</dbReference>
<evidence type="ECO:0000259" key="4">
    <source>
        <dbReference type="Pfam" id="PF02797"/>
    </source>
</evidence>
<dbReference type="Pfam" id="PF00195">
    <property type="entry name" value="Chal_sti_synt_N"/>
    <property type="match status" value="1"/>
</dbReference>
<evidence type="ECO:0000256" key="2">
    <source>
        <dbReference type="RuleBase" id="RU003633"/>
    </source>
</evidence>
<gene>
    <name evidence="5" type="ORF">H0E87_006014</name>
</gene>
<evidence type="ECO:0000259" key="3">
    <source>
        <dbReference type="Pfam" id="PF00195"/>
    </source>
</evidence>
<evidence type="ECO:0008006" key="7">
    <source>
        <dbReference type="Google" id="ProtNLM"/>
    </source>
</evidence>
<dbReference type="GO" id="GO:0030639">
    <property type="term" value="P:polyketide biosynthetic process"/>
    <property type="evidence" value="ECO:0007669"/>
    <property type="project" value="TreeGrafter"/>
</dbReference>
<evidence type="ECO:0000313" key="5">
    <source>
        <dbReference type="EMBL" id="KAH8512561.1"/>
    </source>
</evidence>
<dbReference type="InterPro" id="IPR001099">
    <property type="entry name" value="Chalcone/stilbene_synt_N"/>
</dbReference>
<dbReference type="Pfam" id="PF02797">
    <property type="entry name" value="Chal_sti_synt_C"/>
    <property type="match status" value="1"/>
</dbReference>
<feature type="domain" description="Chalcone/stilbene synthase N-terminal" evidence="3">
    <location>
        <begin position="13"/>
        <end position="72"/>
    </location>
</feature>
<dbReference type="AlphaFoldDB" id="A0A8T2Z5F3"/>
<protein>
    <recommendedName>
        <fullName evidence="7">Chalcone synthase</fullName>
    </recommendedName>
</protein>
<organism evidence="5 6">
    <name type="scientific">Populus deltoides</name>
    <name type="common">Eastern poplar</name>
    <name type="synonym">Eastern cottonwood</name>
    <dbReference type="NCBI Taxonomy" id="3696"/>
    <lineage>
        <taxon>Eukaryota</taxon>
        <taxon>Viridiplantae</taxon>
        <taxon>Streptophyta</taxon>
        <taxon>Embryophyta</taxon>
        <taxon>Tracheophyta</taxon>
        <taxon>Spermatophyta</taxon>
        <taxon>Magnoliopsida</taxon>
        <taxon>eudicotyledons</taxon>
        <taxon>Gunneridae</taxon>
        <taxon>Pentapetalae</taxon>
        <taxon>rosids</taxon>
        <taxon>fabids</taxon>
        <taxon>Malpighiales</taxon>
        <taxon>Salicaceae</taxon>
        <taxon>Saliceae</taxon>
        <taxon>Populus</taxon>
    </lineage>
</organism>
<dbReference type="InterPro" id="IPR012328">
    <property type="entry name" value="Chalcone/stilbene_synt_C"/>
</dbReference>
<name>A0A8T2Z5F3_POPDE</name>
<proteinExistence type="inferred from homology"/>
<keyword evidence="6" id="KW-1185">Reference proteome</keyword>
<keyword evidence="2" id="KW-0012">Acyltransferase</keyword>
<dbReference type="PANTHER" id="PTHR11877:SF57">
    <property type="entry name" value="CHALCONE SYNTHASE"/>
    <property type="match status" value="1"/>
</dbReference>
<dbReference type="PANTHER" id="PTHR11877">
    <property type="entry name" value="HYDROXYMETHYLGLUTARYL-COA SYNTHASE"/>
    <property type="match status" value="1"/>
</dbReference>
<evidence type="ECO:0000313" key="6">
    <source>
        <dbReference type="Proteomes" id="UP000807159"/>
    </source>
</evidence>
<dbReference type="EMBL" id="JACEGQ020000003">
    <property type="protein sequence ID" value="KAH8512561.1"/>
    <property type="molecule type" value="Genomic_DNA"/>
</dbReference>
<comment type="similarity">
    <text evidence="1 2">Belongs to the thiolase-like superfamily. Chalcone/stilbene synthases family.</text>
</comment>
<dbReference type="Proteomes" id="UP000807159">
    <property type="component" value="Chromosome 3"/>
</dbReference>
<feature type="domain" description="Chalcone/stilbene synthase C-terminal" evidence="4">
    <location>
        <begin position="83"/>
        <end position="156"/>
    </location>
</feature>
<dbReference type="Gene3D" id="3.40.47.10">
    <property type="match status" value="2"/>
</dbReference>
<keyword evidence="2" id="KW-0808">Transferase</keyword>
<reference evidence="5" key="1">
    <citation type="journal article" date="2021" name="J. Hered.">
        <title>Genome Assembly of Salicaceae Populus deltoides (Eastern Cottonwood) I-69 Based on Nanopore Sequencing and Hi-C Technologies.</title>
        <authorList>
            <person name="Bai S."/>
            <person name="Wu H."/>
            <person name="Zhang J."/>
            <person name="Pan Z."/>
            <person name="Zhao W."/>
            <person name="Li Z."/>
            <person name="Tong C."/>
        </authorList>
    </citation>
    <scope>NUCLEOTIDE SEQUENCE</scope>
    <source>
        <tissue evidence="5">Leaf</tissue>
    </source>
</reference>
<dbReference type="InterPro" id="IPR016039">
    <property type="entry name" value="Thiolase-like"/>
</dbReference>